<keyword evidence="2" id="KW-1185">Reference proteome</keyword>
<dbReference type="InterPro" id="IPR004733">
    <property type="entry name" value="PurM_cligase"/>
</dbReference>
<dbReference type="GO" id="GO:0004641">
    <property type="term" value="F:phosphoribosylformylglycinamidine cyclo-ligase activity"/>
    <property type="evidence" value="ECO:0007669"/>
    <property type="project" value="UniProtKB-EC"/>
</dbReference>
<keyword evidence="1" id="KW-0436">Ligase</keyword>
<protein>
    <submittedName>
        <fullName evidence="1">Phosphoribosylformylglycinamidine cyclo-ligase</fullName>
        <ecNumber evidence="1">6.3.3.1</ecNumber>
    </submittedName>
</protein>
<dbReference type="EC" id="6.3.3.1" evidence="1"/>
<dbReference type="AlphaFoldDB" id="A0A9K3E2C1"/>
<dbReference type="Proteomes" id="UP000215914">
    <property type="component" value="Unassembled WGS sequence"/>
</dbReference>
<gene>
    <name evidence="1" type="ORF">HanXRQr2_Chr15g0695701</name>
</gene>
<sequence>MIFARSGLSLEDKLPGESVTLGEALMAPTVIYVKQDGNIEDAEMKRTFNMGIGMVLVAGEKAAQRKEVFISLL</sequence>
<dbReference type="EMBL" id="MNCJ02000330">
    <property type="protein sequence ID" value="KAF5764753.1"/>
    <property type="molecule type" value="Genomic_DNA"/>
</dbReference>
<proteinExistence type="predicted"/>
<evidence type="ECO:0000313" key="1">
    <source>
        <dbReference type="EMBL" id="KAF5764753.1"/>
    </source>
</evidence>
<evidence type="ECO:0000313" key="2">
    <source>
        <dbReference type="Proteomes" id="UP000215914"/>
    </source>
</evidence>
<organism evidence="1 2">
    <name type="scientific">Helianthus annuus</name>
    <name type="common">Common sunflower</name>
    <dbReference type="NCBI Taxonomy" id="4232"/>
    <lineage>
        <taxon>Eukaryota</taxon>
        <taxon>Viridiplantae</taxon>
        <taxon>Streptophyta</taxon>
        <taxon>Embryophyta</taxon>
        <taxon>Tracheophyta</taxon>
        <taxon>Spermatophyta</taxon>
        <taxon>Magnoliopsida</taxon>
        <taxon>eudicotyledons</taxon>
        <taxon>Gunneridae</taxon>
        <taxon>Pentapetalae</taxon>
        <taxon>asterids</taxon>
        <taxon>campanulids</taxon>
        <taxon>Asterales</taxon>
        <taxon>Asteraceae</taxon>
        <taxon>Asteroideae</taxon>
        <taxon>Heliantheae alliance</taxon>
        <taxon>Heliantheae</taxon>
        <taxon>Helianthus</taxon>
    </lineage>
</organism>
<dbReference type="Gramene" id="mRNA:HanXRQr2_Chr15g0695701">
    <property type="protein sequence ID" value="mRNA:HanXRQr2_Chr15g0695701"/>
    <property type="gene ID" value="HanXRQr2_Chr15g0695701"/>
</dbReference>
<dbReference type="PANTHER" id="PTHR10520:SF12">
    <property type="entry name" value="TRIFUNCTIONAL PURINE BIOSYNTHETIC PROTEIN ADENOSINE-3"/>
    <property type="match status" value="1"/>
</dbReference>
<reference evidence="1" key="2">
    <citation type="submission" date="2020-06" db="EMBL/GenBank/DDBJ databases">
        <title>Helianthus annuus Genome sequencing and assembly Release 2.</title>
        <authorList>
            <person name="Gouzy J."/>
            <person name="Langlade N."/>
            <person name="Munos S."/>
        </authorList>
    </citation>
    <scope>NUCLEOTIDE SEQUENCE</scope>
    <source>
        <tissue evidence="1">Leaves</tissue>
    </source>
</reference>
<accession>A0A9K3E2C1</accession>
<dbReference type="SUPFAM" id="SSF56042">
    <property type="entry name" value="PurM C-terminal domain-like"/>
    <property type="match status" value="1"/>
</dbReference>
<dbReference type="GO" id="GO:0006189">
    <property type="term" value="P:'de novo' IMP biosynthetic process"/>
    <property type="evidence" value="ECO:0007669"/>
    <property type="project" value="InterPro"/>
</dbReference>
<name>A0A9K3E2C1_HELAN</name>
<dbReference type="InterPro" id="IPR036676">
    <property type="entry name" value="PurM-like_C_sf"/>
</dbReference>
<dbReference type="Gene3D" id="3.90.650.10">
    <property type="entry name" value="PurM-like C-terminal domain"/>
    <property type="match status" value="1"/>
</dbReference>
<comment type="caution">
    <text evidence="1">The sequence shown here is derived from an EMBL/GenBank/DDBJ whole genome shotgun (WGS) entry which is preliminary data.</text>
</comment>
<dbReference type="PANTHER" id="PTHR10520">
    <property type="entry name" value="TRIFUNCTIONAL PURINE BIOSYNTHETIC PROTEIN ADENOSINE-3-RELATED"/>
    <property type="match status" value="1"/>
</dbReference>
<reference evidence="1" key="1">
    <citation type="journal article" date="2017" name="Nature">
        <title>The sunflower genome provides insights into oil metabolism, flowering and Asterid evolution.</title>
        <authorList>
            <person name="Badouin H."/>
            <person name="Gouzy J."/>
            <person name="Grassa C.J."/>
            <person name="Murat F."/>
            <person name="Staton S.E."/>
            <person name="Cottret L."/>
            <person name="Lelandais-Briere C."/>
            <person name="Owens G.L."/>
            <person name="Carrere S."/>
            <person name="Mayjonade B."/>
            <person name="Legrand L."/>
            <person name="Gill N."/>
            <person name="Kane N.C."/>
            <person name="Bowers J.E."/>
            <person name="Hubner S."/>
            <person name="Bellec A."/>
            <person name="Berard A."/>
            <person name="Berges H."/>
            <person name="Blanchet N."/>
            <person name="Boniface M.C."/>
            <person name="Brunel D."/>
            <person name="Catrice O."/>
            <person name="Chaidir N."/>
            <person name="Claudel C."/>
            <person name="Donnadieu C."/>
            <person name="Faraut T."/>
            <person name="Fievet G."/>
            <person name="Helmstetter N."/>
            <person name="King M."/>
            <person name="Knapp S.J."/>
            <person name="Lai Z."/>
            <person name="Le Paslier M.C."/>
            <person name="Lippi Y."/>
            <person name="Lorenzon L."/>
            <person name="Mandel J.R."/>
            <person name="Marage G."/>
            <person name="Marchand G."/>
            <person name="Marquand E."/>
            <person name="Bret-Mestries E."/>
            <person name="Morien E."/>
            <person name="Nambeesan S."/>
            <person name="Nguyen T."/>
            <person name="Pegot-Espagnet P."/>
            <person name="Pouilly N."/>
            <person name="Raftis F."/>
            <person name="Sallet E."/>
            <person name="Schiex T."/>
            <person name="Thomas J."/>
            <person name="Vandecasteele C."/>
            <person name="Vares D."/>
            <person name="Vear F."/>
            <person name="Vautrin S."/>
            <person name="Crespi M."/>
            <person name="Mangin B."/>
            <person name="Burke J.M."/>
            <person name="Salse J."/>
            <person name="Munos S."/>
            <person name="Vincourt P."/>
            <person name="Rieseberg L.H."/>
            <person name="Langlade N.B."/>
        </authorList>
    </citation>
    <scope>NUCLEOTIDE SEQUENCE</scope>
    <source>
        <tissue evidence="1">Leaves</tissue>
    </source>
</reference>